<sequence length="237" mass="26408">MSLSSIVVAMATDTQNGARQTKDEKQLEQARKLKKIPWCEQYERMISGMLYDSLVPELAKARFQSRAWCHRYNTYFPSPDDPAVNDFDSLQKLRATWLRSFMGSVKDDEVFIEPPFFADYGCNIMLGERFYANFNLTIIDDALVTIGDRVMFGPNVSILAATHETGIQSRRDNIEYAKPITIGDDCWLGANVVVLPGVEIGRGCTIGAGSVVTRSIPEFSVAVGSPARVIKKVTPLE</sequence>
<dbReference type="EMBL" id="VIFY01000033">
    <property type="protein sequence ID" value="TQB74247.1"/>
    <property type="molecule type" value="Genomic_DNA"/>
</dbReference>
<name>A0A507QZI1_MONPU</name>
<dbReference type="Gene3D" id="2.160.10.10">
    <property type="entry name" value="Hexapeptide repeat proteins"/>
    <property type="match status" value="1"/>
</dbReference>
<dbReference type="InterPro" id="IPR011004">
    <property type="entry name" value="Trimer_LpxA-like_sf"/>
</dbReference>
<comment type="similarity">
    <text evidence="1">Belongs to the transferase hexapeptide repeat family.</text>
</comment>
<dbReference type="InterPro" id="IPR024688">
    <property type="entry name" value="Mac_dom"/>
</dbReference>
<feature type="domain" description="Maltose/galactoside acetyltransferase" evidence="4">
    <location>
        <begin position="42"/>
        <end position="107"/>
    </location>
</feature>
<organism evidence="5 6">
    <name type="scientific">Monascus purpureus</name>
    <name type="common">Red mold</name>
    <name type="synonym">Monascus anka</name>
    <dbReference type="NCBI Taxonomy" id="5098"/>
    <lineage>
        <taxon>Eukaryota</taxon>
        <taxon>Fungi</taxon>
        <taxon>Dikarya</taxon>
        <taxon>Ascomycota</taxon>
        <taxon>Pezizomycotina</taxon>
        <taxon>Eurotiomycetes</taxon>
        <taxon>Eurotiomycetidae</taxon>
        <taxon>Eurotiales</taxon>
        <taxon>Aspergillaceae</taxon>
        <taxon>Monascus</taxon>
    </lineage>
</organism>
<keyword evidence="6" id="KW-1185">Reference proteome</keyword>
<dbReference type="SMART" id="SM01266">
    <property type="entry name" value="Mac"/>
    <property type="match status" value="1"/>
</dbReference>
<evidence type="ECO:0000259" key="4">
    <source>
        <dbReference type="SMART" id="SM01266"/>
    </source>
</evidence>
<comment type="caution">
    <text evidence="5">The sequence shown here is derived from an EMBL/GenBank/DDBJ whole genome shotgun (WGS) entry which is preliminary data.</text>
</comment>
<dbReference type="FunFam" id="2.160.10.10:FF:000025">
    <property type="entry name" value="Hexapeptide-repeat containing-acetyltransferase"/>
    <property type="match status" value="1"/>
</dbReference>
<dbReference type="AlphaFoldDB" id="A0A507QZI1"/>
<evidence type="ECO:0000313" key="5">
    <source>
        <dbReference type="EMBL" id="TQB74247.1"/>
    </source>
</evidence>
<gene>
    <name evidence="5" type="ORF">MPDQ_004970</name>
</gene>
<dbReference type="GO" id="GO:0008374">
    <property type="term" value="F:O-acyltransferase activity"/>
    <property type="evidence" value="ECO:0007669"/>
    <property type="project" value="TreeGrafter"/>
</dbReference>
<dbReference type="PANTHER" id="PTHR23416">
    <property type="entry name" value="SIALIC ACID SYNTHASE-RELATED"/>
    <property type="match status" value="1"/>
</dbReference>
<dbReference type="InterPro" id="IPR051159">
    <property type="entry name" value="Hexapeptide_acetyltransf"/>
</dbReference>
<dbReference type="GO" id="GO:0016407">
    <property type="term" value="F:acetyltransferase activity"/>
    <property type="evidence" value="ECO:0007669"/>
    <property type="project" value="InterPro"/>
</dbReference>
<keyword evidence="3" id="KW-0012">Acyltransferase</keyword>
<dbReference type="STRING" id="5098.A0A507QZI1"/>
<accession>A0A507QZI1</accession>
<dbReference type="Pfam" id="PF12464">
    <property type="entry name" value="Mac"/>
    <property type="match status" value="1"/>
</dbReference>
<dbReference type="CDD" id="cd03357">
    <property type="entry name" value="LbH_MAT_GAT"/>
    <property type="match status" value="1"/>
</dbReference>
<protein>
    <recommendedName>
        <fullName evidence="4">Maltose/galactoside acetyltransferase domain-containing protein</fullName>
    </recommendedName>
</protein>
<proteinExistence type="inferred from homology"/>
<dbReference type="PANTHER" id="PTHR23416:SF23">
    <property type="entry name" value="ACETYLTRANSFERASE C18B11.09C-RELATED"/>
    <property type="match status" value="1"/>
</dbReference>
<dbReference type="Pfam" id="PF00132">
    <property type="entry name" value="Hexapep"/>
    <property type="match status" value="1"/>
</dbReference>
<evidence type="ECO:0000256" key="2">
    <source>
        <dbReference type="ARBA" id="ARBA00022679"/>
    </source>
</evidence>
<evidence type="ECO:0000256" key="3">
    <source>
        <dbReference type="ARBA" id="ARBA00023315"/>
    </source>
</evidence>
<evidence type="ECO:0000256" key="1">
    <source>
        <dbReference type="ARBA" id="ARBA00007274"/>
    </source>
</evidence>
<dbReference type="InterPro" id="IPR001451">
    <property type="entry name" value="Hexapep"/>
</dbReference>
<evidence type="ECO:0000313" key="6">
    <source>
        <dbReference type="Proteomes" id="UP000319663"/>
    </source>
</evidence>
<keyword evidence="2" id="KW-0808">Transferase</keyword>
<reference evidence="5 6" key="1">
    <citation type="submission" date="2019-06" db="EMBL/GenBank/DDBJ databases">
        <title>Wine fermentation using esterase from Monascus purpureus.</title>
        <authorList>
            <person name="Geng C."/>
            <person name="Zhang Y."/>
        </authorList>
    </citation>
    <scope>NUCLEOTIDE SEQUENCE [LARGE SCALE GENOMIC DNA]</scope>
    <source>
        <strain evidence="5">HQ1</strain>
    </source>
</reference>
<dbReference type="SUPFAM" id="SSF51161">
    <property type="entry name" value="Trimeric LpxA-like enzymes"/>
    <property type="match status" value="1"/>
</dbReference>
<dbReference type="Proteomes" id="UP000319663">
    <property type="component" value="Unassembled WGS sequence"/>
</dbReference>